<name>A0AAE3VJV5_9BACT</name>
<gene>
    <name evidence="6" type="ORF">J3R75_004039</name>
</gene>
<feature type="coiled-coil region" evidence="2">
    <location>
        <begin position="169"/>
        <end position="269"/>
    </location>
</feature>
<dbReference type="Gene3D" id="2.40.30.170">
    <property type="match status" value="1"/>
</dbReference>
<dbReference type="SUPFAM" id="SSF111369">
    <property type="entry name" value="HlyD-like secretion proteins"/>
    <property type="match status" value="2"/>
</dbReference>
<dbReference type="Pfam" id="PF25989">
    <property type="entry name" value="YknX_C"/>
    <property type="match status" value="1"/>
</dbReference>
<feature type="domain" description="YknX-like C-terminal permuted SH3-like" evidence="5">
    <location>
        <begin position="409"/>
        <end position="463"/>
    </location>
</feature>
<evidence type="ECO:0000259" key="5">
    <source>
        <dbReference type="Pfam" id="PF25989"/>
    </source>
</evidence>
<keyword evidence="7" id="KW-1185">Reference proteome</keyword>
<reference evidence="6" key="1">
    <citation type="submission" date="2023-07" db="EMBL/GenBank/DDBJ databases">
        <title>Genomic Encyclopedia of Type Strains, Phase IV (KMG-IV): sequencing the most valuable type-strain genomes for metagenomic binning, comparative biology and taxonomic classification.</title>
        <authorList>
            <person name="Goeker M."/>
        </authorList>
    </citation>
    <scope>NUCLEOTIDE SEQUENCE</scope>
    <source>
        <strain evidence="6">DSM 24202</strain>
    </source>
</reference>
<dbReference type="GO" id="GO:1990281">
    <property type="term" value="C:efflux pump complex"/>
    <property type="evidence" value="ECO:0007669"/>
    <property type="project" value="TreeGrafter"/>
</dbReference>
<evidence type="ECO:0000259" key="4">
    <source>
        <dbReference type="Pfam" id="PF25954"/>
    </source>
</evidence>
<dbReference type="InterPro" id="IPR058792">
    <property type="entry name" value="Beta-barrel_RND_2"/>
</dbReference>
<dbReference type="Gene3D" id="1.10.287.470">
    <property type="entry name" value="Helix hairpin bin"/>
    <property type="match status" value="3"/>
</dbReference>
<dbReference type="NCBIfam" id="TIGR01730">
    <property type="entry name" value="RND_mfp"/>
    <property type="match status" value="1"/>
</dbReference>
<evidence type="ECO:0000256" key="2">
    <source>
        <dbReference type="SAM" id="Coils"/>
    </source>
</evidence>
<dbReference type="Gene3D" id="2.40.420.20">
    <property type="match status" value="1"/>
</dbReference>
<evidence type="ECO:0000313" key="7">
    <source>
        <dbReference type="Proteomes" id="UP001238163"/>
    </source>
</evidence>
<protein>
    <submittedName>
        <fullName evidence="6">RND family efflux transporter MFP subunit</fullName>
    </submittedName>
</protein>
<dbReference type="InterPro" id="IPR058625">
    <property type="entry name" value="MdtA-like_BSH"/>
</dbReference>
<dbReference type="InterPro" id="IPR006143">
    <property type="entry name" value="RND_pump_MFP"/>
</dbReference>
<comment type="similarity">
    <text evidence="1">Belongs to the membrane fusion protein (MFP) (TC 8.A.1) family.</text>
</comment>
<evidence type="ECO:0000259" key="3">
    <source>
        <dbReference type="Pfam" id="PF25917"/>
    </source>
</evidence>
<dbReference type="PANTHER" id="PTHR30469">
    <property type="entry name" value="MULTIDRUG RESISTANCE PROTEIN MDTA"/>
    <property type="match status" value="1"/>
</dbReference>
<proteinExistence type="inferred from homology"/>
<evidence type="ECO:0000313" key="6">
    <source>
        <dbReference type="EMBL" id="MDQ0291932.1"/>
    </source>
</evidence>
<comment type="caution">
    <text evidence="6">The sequence shown here is derived from an EMBL/GenBank/DDBJ whole genome shotgun (WGS) entry which is preliminary data.</text>
</comment>
<organism evidence="6 7">
    <name type="scientific">Oligosphaera ethanolica</name>
    <dbReference type="NCBI Taxonomy" id="760260"/>
    <lineage>
        <taxon>Bacteria</taxon>
        <taxon>Pseudomonadati</taxon>
        <taxon>Lentisphaerota</taxon>
        <taxon>Oligosphaeria</taxon>
        <taxon>Oligosphaerales</taxon>
        <taxon>Oligosphaeraceae</taxon>
        <taxon>Oligosphaera</taxon>
    </lineage>
</organism>
<accession>A0AAE3VJV5</accession>
<dbReference type="InterPro" id="IPR058637">
    <property type="entry name" value="YknX-like_C"/>
</dbReference>
<dbReference type="Proteomes" id="UP001238163">
    <property type="component" value="Unassembled WGS sequence"/>
</dbReference>
<feature type="domain" description="Multidrug resistance protein MdtA-like barrel-sandwich hybrid" evidence="3">
    <location>
        <begin position="74"/>
        <end position="302"/>
    </location>
</feature>
<sequence>MKKVILPVLTALVVVVILAGSIYGMITVQKKHNEAQKAKGGRRDSAIAVQTDRIGRARIDEVLTFNGDIQAMQAVDIKPKISGRLSTLAVENEVLVSEGTRVQKGQLIATIDDREWKSQLANAKAALAAAQASLAAAEADVLSSNAGLINAKANTEQQRAALLSASAALASAKAARTDKERELARQKNLLEKQATTQQNYDQAETAADQARADYDKVEAAEKAAEAQIRSAEAAIQQAQAAIERSKASVQQAEAAQQQAEATLHQAEISLSETKLYAPMDGVVSKKYVDPGAMVSSTTAIVTILAMDQVKVILSVPMNHLPRVRAGSTRARLRTVSLPGDVIDCVISKIYPAIDLATRTAQVEIVLANTPDDKGNYRLKPGMYATVDMLIESRDNVVAIDTGLPIRNLEKHIVYVVDGEKVRAVDAKLGIRFANKVEVLDGLNEGDEVVVVGQHRLTDGAAIRRIEGNNLKLPGEK</sequence>
<dbReference type="Pfam" id="PF25954">
    <property type="entry name" value="Beta-barrel_RND_2"/>
    <property type="match status" value="1"/>
</dbReference>
<keyword evidence="2" id="KW-0175">Coiled coil</keyword>
<dbReference type="EMBL" id="JAUSVL010000001">
    <property type="protein sequence ID" value="MDQ0291932.1"/>
    <property type="molecule type" value="Genomic_DNA"/>
</dbReference>
<dbReference type="RefSeq" id="WP_307265406.1">
    <property type="nucleotide sequence ID" value="NZ_JAUSVL010000001.1"/>
</dbReference>
<dbReference type="GO" id="GO:0015562">
    <property type="term" value="F:efflux transmembrane transporter activity"/>
    <property type="evidence" value="ECO:0007669"/>
    <property type="project" value="TreeGrafter"/>
</dbReference>
<dbReference type="Pfam" id="PF25917">
    <property type="entry name" value="BSH_RND"/>
    <property type="match status" value="1"/>
</dbReference>
<dbReference type="Gene3D" id="2.40.50.100">
    <property type="match status" value="2"/>
</dbReference>
<feature type="domain" description="CusB-like beta-barrel" evidence="4">
    <location>
        <begin position="311"/>
        <end position="388"/>
    </location>
</feature>
<dbReference type="AlphaFoldDB" id="A0AAE3VJV5"/>
<evidence type="ECO:0000256" key="1">
    <source>
        <dbReference type="ARBA" id="ARBA00009477"/>
    </source>
</evidence>